<dbReference type="InterPro" id="IPR009057">
    <property type="entry name" value="Homeodomain-like_sf"/>
</dbReference>
<evidence type="ECO:0000256" key="3">
    <source>
        <dbReference type="ARBA" id="ARBA00023163"/>
    </source>
</evidence>
<feature type="transmembrane region" description="Helical" evidence="4">
    <location>
        <begin position="6"/>
        <end position="26"/>
    </location>
</feature>
<keyword evidence="4" id="KW-1133">Transmembrane helix</keyword>
<keyword evidence="7" id="KW-1185">Reference proteome</keyword>
<dbReference type="RefSeq" id="WP_263711908.1">
    <property type="nucleotide sequence ID" value="NZ_JAOWKX010000003.1"/>
</dbReference>
<evidence type="ECO:0000256" key="1">
    <source>
        <dbReference type="ARBA" id="ARBA00023015"/>
    </source>
</evidence>
<accession>A0ABT3A7P4</accession>
<comment type="caution">
    <text evidence="6">The sequence shown here is derived from an EMBL/GenBank/DDBJ whole genome shotgun (WGS) entry which is preliminary data.</text>
</comment>
<evidence type="ECO:0000313" key="7">
    <source>
        <dbReference type="Proteomes" id="UP001652504"/>
    </source>
</evidence>
<feature type="transmembrane region" description="Helical" evidence="4">
    <location>
        <begin position="185"/>
        <end position="208"/>
    </location>
</feature>
<name>A0ABT3A7P4_9ALTE</name>
<dbReference type="InterPro" id="IPR018060">
    <property type="entry name" value="HTH_AraC"/>
</dbReference>
<keyword evidence="4" id="KW-0812">Transmembrane</keyword>
<feature type="transmembrane region" description="Helical" evidence="4">
    <location>
        <begin position="64"/>
        <end position="89"/>
    </location>
</feature>
<dbReference type="SMART" id="SM00342">
    <property type="entry name" value="HTH_ARAC"/>
    <property type="match status" value="1"/>
</dbReference>
<feature type="transmembrane region" description="Helical" evidence="4">
    <location>
        <begin position="214"/>
        <end position="235"/>
    </location>
</feature>
<reference evidence="6 7" key="1">
    <citation type="submission" date="2022-10" db="EMBL/GenBank/DDBJ databases">
        <title>Aestuariibacter sp. AA17 isolated from Montipora capitata coral fragment.</title>
        <authorList>
            <person name="Emsley S.A."/>
            <person name="Pfannmuller K.M."/>
            <person name="Loughran R.M."/>
            <person name="Shlafstein M."/>
            <person name="Papke E."/>
            <person name="Saw J.H."/>
            <person name="Ushijima B."/>
            <person name="Videau P."/>
        </authorList>
    </citation>
    <scope>NUCLEOTIDE SEQUENCE [LARGE SCALE GENOMIC DNA]</scope>
    <source>
        <strain evidence="6 7">AA17</strain>
    </source>
</reference>
<dbReference type="Proteomes" id="UP001652504">
    <property type="component" value="Unassembled WGS sequence"/>
</dbReference>
<keyword evidence="3" id="KW-0804">Transcription</keyword>
<keyword evidence="1" id="KW-0805">Transcription regulation</keyword>
<keyword evidence="2" id="KW-0238">DNA-binding</keyword>
<feature type="transmembrane region" description="Helical" evidence="4">
    <location>
        <begin position="141"/>
        <end position="164"/>
    </location>
</feature>
<evidence type="ECO:0000313" key="6">
    <source>
        <dbReference type="EMBL" id="MCV2884630.1"/>
    </source>
</evidence>
<evidence type="ECO:0000256" key="4">
    <source>
        <dbReference type="SAM" id="Phobius"/>
    </source>
</evidence>
<dbReference type="EMBL" id="JAOWKX010000003">
    <property type="protein sequence ID" value="MCV2884630.1"/>
    <property type="molecule type" value="Genomic_DNA"/>
</dbReference>
<dbReference type="SUPFAM" id="SSF46689">
    <property type="entry name" value="Homeodomain-like"/>
    <property type="match status" value="1"/>
</dbReference>
<keyword evidence="4" id="KW-0472">Membrane</keyword>
<sequence>MIDVGTYYQYFITFMLVAWSIPMFLFWSRYDRFPHQTYLLLSLLCWPVTLLDEAIRAYGGAESWIALAGGFQFLPILICTWLLLGVRQLLYEKPLQKSWRFYLPTVFMLLGEIPYLVLSASDKLALFDAPPVGNLTQYWQHYLPVLFAGFVMLALTVQALEWLSTYHQNLSEQVVDVHFYKFQRVNWGFVLIMLSAFGAIALTALAMFSLGVSSIWLSTINLLYSLTLFLTLITLMERRRYSPSPIDDESLLKQAYSDAYLRDTLRKAEDAIIRQKAYKKIGLRIRQVADSAKVDPVALAVATRSILNRNFRAFIYHYRLEYAKKVLMQTDTKVSSVAKRLGFNSEKFLSGVFIKYIQAMGKDQNDKLEEDVFRQS</sequence>
<dbReference type="PROSITE" id="PS01124">
    <property type="entry name" value="HTH_ARAC_FAMILY_2"/>
    <property type="match status" value="1"/>
</dbReference>
<dbReference type="Gene3D" id="1.10.10.60">
    <property type="entry name" value="Homeodomain-like"/>
    <property type="match status" value="1"/>
</dbReference>
<gene>
    <name evidence="6" type="ORF">OE749_07975</name>
</gene>
<evidence type="ECO:0000259" key="5">
    <source>
        <dbReference type="PROSITE" id="PS01124"/>
    </source>
</evidence>
<evidence type="ECO:0000256" key="2">
    <source>
        <dbReference type="ARBA" id="ARBA00023125"/>
    </source>
</evidence>
<organism evidence="6 7">
    <name type="scientific">Fluctibacter corallii</name>
    <dbReference type="NCBI Taxonomy" id="2984329"/>
    <lineage>
        <taxon>Bacteria</taxon>
        <taxon>Pseudomonadati</taxon>
        <taxon>Pseudomonadota</taxon>
        <taxon>Gammaproteobacteria</taxon>
        <taxon>Alteromonadales</taxon>
        <taxon>Alteromonadaceae</taxon>
        <taxon>Fluctibacter</taxon>
    </lineage>
</organism>
<dbReference type="PANTHER" id="PTHR43280:SF2">
    <property type="entry name" value="HTH-TYPE TRANSCRIPTIONAL REGULATOR EXSA"/>
    <property type="match status" value="1"/>
</dbReference>
<protein>
    <recommendedName>
        <fullName evidence="5">HTH araC/xylS-type domain-containing protein</fullName>
    </recommendedName>
</protein>
<proteinExistence type="predicted"/>
<feature type="transmembrane region" description="Helical" evidence="4">
    <location>
        <begin position="101"/>
        <end position="121"/>
    </location>
</feature>
<feature type="domain" description="HTH araC/xylS-type" evidence="5">
    <location>
        <begin position="267"/>
        <end position="357"/>
    </location>
</feature>
<dbReference type="PANTHER" id="PTHR43280">
    <property type="entry name" value="ARAC-FAMILY TRANSCRIPTIONAL REGULATOR"/>
    <property type="match status" value="1"/>
</dbReference>